<dbReference type="Pfam" id="PF00232">
    <property type="entry name" value="Glyco_hydro_1"/>
    <property type="match status" value="1"/>
</dbReference>
<dbReference type="PANTHER" id="PTHR10353">
    <property type="entry name" value="GLYCOSYL HYDROLASE"/>
    <property type="match status" value="1"/>
</dbReference>
<accession>A0A2U1CLA5</accession>
<dbReference type="GO" id="GO:0016052">
    <property type="term" value="P:carbohydrate catabolic process"/>
    <property type="evidence" value="ECO:0007669"/>
    <property type="project" value="TreeGrafter"/>
</dbReference>
<protein>
    <submittedName>
        <fullName evidence="5">Beta-glucosidase</fullName>
    </submittedName>
</protein>
<dbReference type="SUPFAM" id="SSF51445">
    <property type="entry name" value="(Trans)glycosidases"/>
    <property type="match status" value="1"/>
</dbReference>
<comment type="similarity">
    <text evidence="1 4">Belongs to the glycosyl hydrolase 1 family.</text>
</comment>
<sequence>MAFDSFLRDIDMQAPSISRRNFIKLAGASGMLAGLPATAFAEQKTFSDGFLWGVASSASQVESRQGRGRSNWDDFADQKGRILDGSTNAVNTAFETHYAEDFAMLAAAGVNAFRFSFAWPRIQPDGPGKPNEAGMALYDRIIDEMLSRGMKPAATMCHWDMPTWAGDLRDRDITQRLADYADILTRRFGDRIGLWLALNEPNTVAAAGYALGIHAPGLASMQATGAAVHHQNLAQGLMIAAARANLPKDARVSTTINCQSARPATDSPEDAQAAEMAEAFWNGAWLDPLFGRDYPEKVRALVEPFVKAGDMENIAARPDCLGVNYYARVYAQAAAGSPLGFMPLVDHFPNKLIPTQMLPVEPDGLTEILLRIHTEYGAPDIYVTETGFPLEDPQPVDWVVQDPKRSTYLRSYLQAAHQAVDQGVKLRGVFYWAATDNWEWAMGFTKTFGLIQVDRATQKRTPKASLAYYAKCIKMNGVA</sequence>
<dbReference type="InterPro" id="IPR017853">
    <property type="entry name" value="GH"/>
</dbReference>
<dbReference type="Gene3D" id="3.20.20.80">
    <property type="entry name" value="Glycosidases"/>
    <property type="match status" value="1"/>
</dbReference>
<dbReference type="EMBL" id="QEKO01000003">
    <property type="protein sequence ID" value="PVY61775.1"/>
    <property type="molecule type" value="Genomic_DNA"/>
</dbReference>
<dbReference type="PRINTS" id="PR00131">
    <property type="entry name" value="GLHYDRLASE1"/>
</dbReference>
<organism evidence="5 6">
    <name type="scientific">Pusillimonas noertemannii</name>
    <dbReference type="NCBI Taxonomy" id="305977"/>
    <lineage>
        <taxon>Bacteria</taxon>
        <taxon>Pseudomonadati</taxon>
        <taxon>Pseudomonadota</taxon>
        <taxon>Betaproteobacteria</taxon>
        <taxon>Burkholderiales</taxon>
        <taxon>Alcaligenaceae</taxon>
        <taxon>Pusillimonas</taxon>
    </lineage>
</organism>
<keyword evidence="2" id="KW-0378">Hydrolase</keyword>
<dbReference type="InterPro" id="IPR006311">
    <property type="entry name" value="TAT_signal"/>
</dbReference>
<evidence type="ECO:0000256" key="2">
    <source>
        <dbReference type="ARBA" id="ARBA00022801"/>
    </source>
</evidence>
<evidence type="ECO:0000313" key="6">
    <source>
        <dbReference type="Proteomes" id="UP000246145"/>
    </source>
</evidence>
<keyword evidence="3" id="KW-0326">Glycosidase</keyword>
<dbReference type="PANTHER" id="PTHR10353:SF36">
    <property type="entry name" value="LP05116P"/>
    <property type="match status" value="1"/>
</dbReference>
<dbReference type="AlphaFoldDB" id="A0A2U1CLA5"/>
<gene>
    <name evidence="5" type="ORF">C7440_2508</name>
</gene>
<evidence type="ECO:0000256" key="4">
    <source>
        <dbReference type="RuleBase" id="RU003690"/>
    </source>
</evidence>
<dbReference type="GO" id="GO:0008422">
    <property type="term" value="F:beta-glucosidase activity"/>
    <property type="evidence" value="ECO:0007669"/>
    <property type="project" value="TreeGrafter"/>
</dbReference>
<evidence type="ECO:0000313" key="5">
    <source>
        <dbReference type="EMBL" id="PVY61775.1"/>
    </source>
</evidence>
<dbReference type="GO" id="GO:0005829">
    <property type="term" value="C:cytosol"/>
    <property type="evidence" value="ECO:0007669"/>
    <property type="project" value="TreeGrafter"/>
</dbReference>
<dbReference type="InterPro" id="IPR001360">
    <property type="entry name" value="Glyco_hydro_1"/>
</dbReference>
<evidence type="ECO:0000256" key="1">
    <source>
        <dbReference type="ARBA" id="ARBA00010838"/>
    </source>
</evidence>
<dbReference type="PROSITE" id="PS51318">
    <property type="entry name" value="TAT"/>
    <property type="match status" value="1"/>
</dbReference>
<keyword evidence="6" id="KW-1185">Reference proteome</keyword>
<comment type="caution">
    <text evidence="5">The sequence shown here is derived from an EMBL/GenBank/DDBJ whole genome shotgun (WGS) entry which is preliminary data.</text>
</comment>
<proteinExistence type="inferred from homology"/>
<dbReference type="Proteomes" id="UP000246145">
    <property type="component" value="Unassembled WGS sequence"/>
</dbReference>
<reference evidence="5 6" key="1">
    <citation type="submission" date="2018-04" db="EMBL/GenBank/DDBJ databases">
        <title>Genomic Encyclopedia of Type Strains, Phase IV (KMG-IV): sequencing the most valuable type-strain genomes for metagenomic binning, comparative biology and taxonomic classification.</title>
        <authorList>
            <person name="Goeker M."/>
        </authorList>
    </citation>
    <scope>NUCLEOTIDE SEQUENCE [LARGE SCALE GENOMIC DNA]</scope>
    <source>
        <strain evidence="5 6">DSM 10065</strain>
    </source>
</reference>
<name>A0A2U1CLA5_9BURK</name>
<evidence type="ECO:0000256" key="3">
    <source>
        <dbReference type="ARBA" id="ARBA00023295"/>
    </source>
</evidence>